<reference evidence="2 3" key="1">
    <citation type="submission" date="2017-10" db="EMBL/GenBank/DDBJ databases">
        <title>Nyctiphanis sp. nov., isolated from the stomach of the euphausiid Nyctiphanes simplex (Hansen, 1911) in the Gulf of California.</title>
        <authorList>
            <person name="Gomez-Gil B."/>
            <person name="Aguilar-Mendez M."/>
            <person name="Lopez-Cortes A."/>
            <person name="Gomez-Gutierrez J."/>
            <person name="Roque A."/>
            <person name="Lang E."/>
            <person name="Gonzalez-Castillo A."/>
        </authorList>
    </citation>
    <scope>NUCLEOTIDE SEQUENCE [LARGE SCALE GENOMIC DNA]</scope>
    <source>
        <strain evidence="2 3">CAIM 600</strain>
    </source>
</reference>
<keyword evidence="3" id="KW-1185">Reference proteome</keyword>
<accession>A0A4Q0YQI3</accession>
<gene>
    <name evidence="2" type="ORF">CS022_16530</name>
</gene>
<keyword evidence="1" id="KW-0472">Membrane</keyword>
<organism evidence="2 3">
    <name type="scientific">Veronia nyctiphanis</name>
    <dbReference type="NCBI Taxonomy" id="1278244"/>
    <lineage>
        <taxon>Bacteria</taxon>
        <taxon>Pseudomonadati</taxon>
        <taxon>Pseudomonadota</taxon>
        <taxon>Gammaproteobacteria</taxon>
        <taxon>Vibrionales</taxon>
        <taxon>Vibrionaceae</taxon>
        <taxon>Veronia</taxon>
    </lineage>
</organism>
<protein>
    <submittedName>
        <fullName evidence="2">Uncharacterized protein</fullName>
    </submittedName>
</protein>
<comment type="caution">
    <text evidence="2">The sequence shown here is derived from an EMBL/GenBank/DDBJ whole genome shotgun (WGS) entry which is preliminary data.</text>
</comment>
<evidence type="ECO:0000313" key="3">
    <source>
        <dbReference type="Proteomes" id="UP000290287"/>
    </source>
</evidence>
<sequence>MVNFLVVSKKFKLNKLLYSLDFLFFLNFLKPLLPAFSLFSPTLLDPFHIVTLQEFRDQFKGLNLKVLPFA</sequence>
<proteinExistence type="predicted"/>
<keyword evidence="1" id="KW-1133">Transmembrane helix</keyword>
<dbReference type="AlphaFoldDB" id="A0A4Q0YQI3"/>
<keyword evidence="1" id="KW-0812">Transmembrane</keyword>
<feature type="transmembrane region" description="Helical" evidence="1">
    <location>
        <begin position="16"/>
        <end position="39"/>
    </location>
</feature>
<evidence type="ECO:0000313" key="2">
    <source>
        <dbReference type="EMBL" id="RXJ72304.1"/>
    </source>
</evidence>
<evidence type="ECO:0000256" key="1">
    <source>
        <dbReference type="SAM" id="Phobius"/>
    </source>
</evidence>
<dbReference type="EMBL" id="PEIB01000023">
    <property type="protein sequence ID" value="RXJ72304.1"/>
    <property type="molecule type" value="Genomic_DNA"/>
</dbReference>
<name>A0A4Q0YQI3_9GAMM</name>
<dbReference type="Proteomes" id="UP000290287">
    <property type="component" value="Unassembled WGS sequence"/>
</dbReference>